<protein>
    <submittedName>
        <fullName evidence="2">Uncharacterized protein</fullName>
    </submittedName>
</protein>
<evidence type="ECO:0000256" key="1">
    <source>
        <dbReference type="SAM" id="MobiDB-lite"/>
    </source>
</evidence>
<proteinExistence type="predicted"/>
<dbReference type="AlphaFoldDB" id="A0A0C9UD17"/>
<reference evidence="2 3" key="1">
    <citation type="submission" date="2014-06" db="EMBL/GenBank/DDBJ databases">
        <title>Evolutionary Origins and Diversification of the Mycorrhizal Mutualists.</title>
        <authorList>
            <consortium name="DOE Joint Genome Institute"/>
            <consortium name="Mycorrhizal Genomics Consortium"/>
            <person name="Kohler A."/>
            <person name="Kuo A."/>
            <person name="Nagy L.G."/>
            <person name="Floudas D."/>
            <person name="Copeland A."/>
            <person name="Barry K.W."/>
            <person name="Cichocki N."/>
            <person name="Veneault-Fourrey C."/>
            <person name="LaButti K."/>
            <person name="Lindquist E.A."/>
            <person name="Lipzen A."/>
            <person name="Lundell T."/>
            <person name="Morin E."/>
            <person name="Murat C."/>
            <person name="Riley R."/>
            <person name="Ohm R."/>
            <person name="Sun H."/>
            <person name="Tunlid A."/>
            <person name="Henrissat B."/>
            <person name="Grigoriev I.V."/>
            <person name="Hibbett D.S."/>
            <person name="Martin F."/>
        </authorList>
    </citation>
    <scope>NUCLEOTIDE SEQUENCE [LARGE SCALE GENOMIC DNA]</scope>
    <source>
        <strain evidence="2 3">SS14</strain>
    </source>
</reference>
<evidence type="ECO:0000313" key="3">
    <source>
        <dbReference type="Proteomes" id="UP000054279"/>
    </source>
</evidence>
<evidence type="ECO:0000313" key="2">
    <source>
        <dbReference type="EMBL" id="KIJ22935.1"/>
    </source>
</evidence>
<name>A0A0C9UD17_SPHS4</name>
<dbReference type="Proteomes" id="UP000054279">
    <property type="component" value="Unassembled WGS sequence"/>
</dbReference>
<accession>A0A0C9UD17</accession>
<feature type="compositionally biased region" description="Polar residues" evidence="1">
    <location>
        <begin position="199"/>
        <end position="233"/>
    </location>
</feature>
<feature type="region of interest" description="Disordered" evidence="1">
    <location>
        <begin position="157"/>
        <end position="268"/>
    </location>
</feature>
<feature type="region of interest" description="Disordered" evidence="1">
    <location>
        <begin position="45"/>
        <end position="78"/>
    </location>
</feature>
<organism evidence="2 3">
    <name type="scientific">Sphaerobolus stellatus (strain SS14)</name>
    <dbReference type="NCBI Taxonomy" id="990650"/>
    <lineage>
        <taxon>Eukaryota</taxon>
        <taxon>Fungi</taxon>
        <taxon>Dikarya</taxon>
        <taxon>Basidiomycota</taxon>
        <taxon>Agaricomycotina</taxon>
        <taxon>Agaricomycetes</taxon>
        <taxon>Phallomycetidae</taxon>
        <taxon>Geastrales</taxon>
        <taxon>Sphaerobolaceae</taxon>
        <taxon>Sphaerobolus</taxon>
    </lineage>
</organism>
<keyword evidence="3" id="KW-1185">Reference proteome</keyword>
<feature type="compositionally biased region" description="Low complexity" evidence="1">
    <location>
        <begin position="157"/>
        <end position="166"/>
    </location>
</feature>
<dbReference type="EMBL" id="KN837873">
    <property type="protein sequence ID" value="KIJ22935.1"/>
    <property type="molecule type" value="Genomic_DNA"/>
</dbReference>
<gene>
    <name evidence="2" type="ORF">M422DRAFT_276579</name>
</gene>
<feature type="compositionally biased region" description="Low complexity" evidence="1">
    <location>
        <begin position="57"/>
        <end position="78"/>
    </location>
</feature>
<feature type="compositionally biased region" description="Basic and acidic residues" evidence="1">
    <location>
        <begin position="170"/>
        <end position="179"/>
    </location>
</feature>
<sequence>MPGRYVVLYCSQAIFKAVLQASHRQISESGDDTLMAELDSLQHVEETEVESSIPAGNLSLSPSSHNSSQHTLSSLGSESDLSDVEIMGEDQCQSFATKMQQNLTKFLESLKSKARPARYNPTNPAPRTKQTKVLRQAGYGDICEFFKQKRAPSPVSVISVSSSSEPETTEAPRQEIYCREEEDGEGREPLGASRIMETIQASVPSGSEPGSTPGTNPHEPSSIVGNQPDQSSLVEMALREFEISEDEFQPEEQKGSNFHASPPSPDSPVFEVAIEALSKHLKNKSLDAVL</sequence>
<dbReference type="HOGENOM" id="CLU_067015_0_0_1"/>